<evidence type="ECO:0000256" key="5">
    <source>
        <dbReference type="ARBA" id="ARBA00022989"/>
    </source>
</evidence>
<dbReference type="Proteomes" id="UP000789508">
    <property type="component" value="Unassembled WGS sequence"/>
</dbReference>
<keyword evidence="5 9" id="KW-1133">Transmembrane helix</keyword>
<feature type="compositionally biased region" description="Polar residues" evidence="8">
    <location>
        <begin position="675"/>
        <end position="686"/>
    </location>
</feature>
<feature type="transmembrane region" description="Helical" evidence="9">
    <location>
        <begin position="389"/>
        <end position="409"/>
    </location>
</feature>
<feature type="transmembrane region" description="Helical" evidence="9">
    <location>
        <begin position="138"/>
        <end position="159"/>
    </location>
</feature>
<dbReference type="InterPro" id="IPR006685">
    <property type="entry name" value="MscS_channel_2nd"/>
</dbReference>
<comment type="subcellular location">
    <subcellularLocation>
        <location evidence="1">Endomembrane system</location>
        <topology evidence="1">Multi-pass membrane protein</topology>
    </subcellularLocation>
    <subcellularLocation>
        <location evidence="7">Endoplasmic reticulum membrane</location>
    </subcellularLocation>
</comment>
<name>A0A9N9FVC7_9GLOM</name>
<dbReference type="InterPro" id="IPR018247">
    <property type="entry name" value="EF_Hand_1_Ca_BS"/>
</dbReference>
<dbReference type="PROSITE" id="PS50222">
    <property type="entry name" value="EF_HAND_2"/>
    <property type="match status" value="1"/>
</dbReference>
<evidence type="ECO:0000256" key="7">
    <source>
        <dbReference type="PIRNR" id="PIRNR017209"/>
    </source>
</evidence>
<keyword evidence="12" id="KW-1185">Reference proteome</keyword>
<evidence type="ECO:0000256" key="8">
    <source>
        <dbReference type="SAM" id="MobiDB-lite"/>
    </source>
</evidence>
<dbReference type="SUPFAM" id="SSF47473">
    <property type="entry name" value="EF-hand"/>
    <property type="match status" value="1"/>
</dbReference>
<keyword evidence="7" id="KW-0256">Endoplasmic reticulum</keyword>
<dbReference type="PANTHER" id="PTHR31323">
    <property type="entry name" value="MECHANOSENSITIVE ION CHANNEL PROTEIN MSY2"/>
    <property type="match status" value="1"/>
</dbReference>
<dbReference type="Gene3D" id="1.10.238.10">
    <property type="entry name" value="EF-hand"/>
    <property type="match status" value="1"/>
</dbReference>
<keyword evidence="6 7" id="KW-0472">Membrane</keyword>
<dbReference type="Pfam" id="PF00924">
    <property type="entry name" value="MS_channel_2nd"/>
    <property type="match status" value="1"/>
</dbReference>
<dbReference type="GO" id="GO:0005789">
    <property type="term" value="C:endoplasmic reticulum membrane"/>
    <property type="evidence" value="ECO:0007669"/>
    <property type="project" value="UniProtKB-SubCell"/>
</dbReference>
<dbReference type="GO" id="GO:0005509">
    <property type="term" value="F:calcium ion binding"/>
    <property type="evidence" value="ECO:0007669"/>
    <property type="project" value="InterPro"/>
</dbReference>
<feature type="transmembrane region" description="Helical" evidence="9">
    <location>
        <begin position="415"/>
        <end position="447"/>
    </location>
</feature>
<evidence type="ECO:0000259" key="10">
    <source>
        <dbReference type="PROSITE" id="PS50222"/>
    </source>
</evidence>
<accession>A0A9N9FVC7</accession>
<evidence type="ECO:0000256" key="4">
    <source>
        <dbReference type="ARBA" id="ARBA00022837"/>
    </source>
</evidence>
<dbReference type="InterPro" id="IPR011992">
    <property type="entry name" value="EF-hand-dom_pair"/>
</dbReference>
<reference evidence="11" key="1">
    <citation type="submission" date="2021-06" db="EMBL/GenBank/DDBJ databases">
        <authorList>
            <person name="Kallberg Y."/>
            <person name="Tangrot J."/>
            <person name="Rosling A."/>
        </authorList>
    </citation>
    <scope>NUCLEOTIDE SEQUENCE</scope>
    <source>
        <strain evidence="11">FL130A</strain>
    </source>
</reference>
<dbReference type="PROSITE" id="PS00018">
    <property type="entry name" value="EF_HAND_1"/>
    <property type="match status" value="1"/>
</dbReference>
<evidence type="ECO:0000313" key="12">
    <source>
        <dbReference type="Proteomes" id="UP000789508"/>
    </source>
</evidence>
<dbReference type="InterPro" id="IPR002048">
    <property type="entry name" value="EF_hand_dom"/>
</dbReference>
<feature type="transmembrane region" description="Helical" evidence="9">
    <location>
        <begin position="58"/>
        <end position="79"/>
    </location>
</feature>
<feature type="transmembrane region" description="Helical" evidence="9">
    <location>
        <begin position="179"/>
        <end position="202"/>
    </location>
</feature>
<keyword evidence="4" id="KW-0106">Calcium</keyword>
<evidence type="ECO:0000256" key="3">
    <source>
        <dbReference type="ARBA" id="ARBA00022692"/>
    </source>
</evidence>
<dbReference type="InterPro" id="IPR058650">
    <property type="entry name" value="Msy1/2-like"/>
</dbReference>
<feature type="region of interest" description="Disordered" evidence="8">
    <location>
        <begin position="658"/>
        <end position="709"/>
    </location>
</feature>
<comment type="caution">
    <text evidence="11">The sequence shown here is derived from an EMBL/GenBank/DDBJ whole genome shotgun (WGS) entry which is preliminary data.</text>
</comment>
<dbReference type="OrthoDB" id="544685at2759"/>
<dbReference type="SUPFAM" id="SSF50182">
    <property type="entry name" value="Sm-like ribonucleoproteins"/>
    <property type="match status" value="1"/>
</dbReference>
<dbReference type="AlphaFoldDB" id="A0A9N9FVC7"/>
<evidence type="ECO:0000256" key="2">
    <source>
        <dbReference type="ARBA" id="ARBA00008017"/>
    </source>
</evidence>
<gene>
    <name evidence="11" type="ORF">ALEPTO_LOCUS6544</name>
</gene>
<evidence type="ECO:0000256" key="9">
    <source>
        <dbReference type="SAM" id="Phobius"/>
    </source>
</evidence>
<dbReference type="Gene3D" id="2.30.30.60">
    <property type="match status" value="1"/>
</dbReference>
<organism evidence="11 12">
    <name type="scientific">Ambispora leptoticha</name>
    <dbReference type="NCBI Taxonomy" id="144679"/>
    <lineage>
        <taxon>Eukaryota</taxon>
        <taxon>Fungi</taxon>
        <taxon>Fungi incertae sedis</taxon>
        <taxon>Mucoromycota</taxon>
        <taxon>Glomeromycotina</taxon>
        <taxon>Glomeromycetes</taxon>
        <taxon>Archaeosporales</taxon>
        <taxon>Ambisporaceae</taxon>
        <taxon>Ambispora</taxon>
    </lineage>
</organism>
<dbReference type="InterPro" id="IPR023408">
    <property type="entry name" value="MscS_beta-dom_sf"/>
</dbReference>
<dbReference type="PIRSF" id="PIRSF017209">
    <property type="entry name" value="Memb_At2g17000_prd"/>
    <property type="match status" value="1"/>
</dbReference>
<dbReference type="PANTHER" id="PTHR31323:SF15">
    <property type="entry name" value="MECHANOSENSITIVE ION CHANNEL PROTEIN MSY1"/>
    <property type="match status" value="1"/>
</dbReference>
<dbReference type="GO" id="GO:0005262">
    <property type="term" value="F:calcium channel activity"/>
    <property type="evidence" value="ECO:0007669"/>
    <property type="project" value="TreeGrafter"/>
</dbReference>
<comment type="similarity">
    <text evidence="2 7">Belongs to the MscS (TC 1.A.23) family.</text>
</comment>
<evidence type="ECO:0000256" key="1">
    <source>
        <dbReference type="ARBA" id="ARBA00004127"/>
    </source>
</evidence>
<dbReference type="InterPro" id="IPR010920">
    <property type="entry name" value="LSM_dom_sf"/>
</dbReference>
<feature type="transmembrane region" description="Helical" evidence="9">
    <location>
        <begin position="91"/>
        <end position="117"/>
    </location>
</feature>
<sequence>MSKTNNNLKVGGYNLDDAVSLNSEYDEDGDLNSVSRKEGHFKRFRRWFHTFSVGTRSLLYIFPGLAVFAVFAVLGYLVWNKTNIADVPLHIWAIWLGVCWFALFASRFVVFLVPYFLEWILGHITSRVKRYMEFIRHLHYYISLCAFLCVAFLSFVPIMVGYNAKGGVMTDWQYTTNRILAVCFIASGIISFEKLLLQVVAVKFHETTYQERIANNKYQVSVLTSLYAASKKKLQQSTNEMILPRSDSHGAQNINFTKIISQTKNALEKTTSALGQIASEITGHQFDSTLNSSEVSVLNYLQTGHDARVLGRRLFRSFCNPKRNHLVFEDICDCFPNQEAAENAFFVFDKDGNGDVSKEEILIVCVETYKERKAIAASMRDLDNAVGKLDSILMVVIYFVIILLFVAFLDVSFQTYIATAGSILLALSFMVGSSAQALFECIIFLFVKHPFDVGDRIEIEEQGYIVKEMSLLSTVLTQDDGKIVQAANNLLAQKLIQNIRRSGHMRDEVLIEVDFYTSLEQIEALRERMVTYLEGEDRDFYPTLELTVEKMPKCRQLVIKISVEHKSNWQDEGVTCRRKNKFMCQLKNLIIDLDIQGPFAGPKLPIEKMVLPARPLRIHPIKHDAMSPKTDFTLGAKSDVFDVEDKETMMRKTSVRRRRTKKNVFGSDEEDEHLSVNNNMRQSQQSLHHHTKVDIVVTDEQGLREKQDD</sequence>
<keyword evidence="3 9" id="KW-0812">Transmembrane</keyword>
<feature type="domain" description="EF-hand" evidence="10">
    <location>
        <begin position="336"/>
        <end position="371"/>
    </location>
</feature>
<evidence type="ECO:0000313" key="11">
    <source>
        <dbReference type="EMBL" id="CAG8565165.1"/>
    </source>
</evidence>
<proteinExistence type="inferred from homology"/>
<dbReference type="InterPro" id="IPR016688">
    <property type="entry name" value="MscS-like_plants/fungi"/>
</dbReference>
<protein>
    <recommendedName>
        <fullName evidence="7">Mechanosensitive ion channel protein</fullName>
    </recommendedName>
</protein>
<evidence type="ECO:0000256" key="6">
    <source>
        <dbReference type="ARBA" id="ARBA00023136"/>
    </source>
</evidence>
<dbReference type="EMBL" id="CAJVPS010002311">
    <property type="protein sequence ID" value="CAG8565165.1"/>
    <property type="molecule type" value="Genomic_DNA"/>
</dbReference>
<dbReference type="Pfam" id="PF25886">
    <property type="entry name" value="Msy1"/>
    <property type="match status" value="1"/>
</dbReference>
<dbReference type="GO" id="GO:0006874">
    <property type="term" value="P:intracellular calcium ion homeostasis"/>
    <property type="evidence" value="ECO:0007669"/>
    <property type="project" value="TreeGrafter"/>
</dbReference>